<organism evidence="1">
    <name type="scientific">marine metagenome</name>
    <dbReference type="NCBI Taxonomy" id="408172"/>
    <lineage>
        <taxon>unclassified sequences</taxon>
        <taxon>metagenomes</taxon>
        <taxon>ecological metagenomes</taxon>
    </lineage>
</organism>
<reference evidence="1" key="1">
    <citation type="submission" date="2018-05" db="EMBL/GenBank/DDBJ databases">
        <authorList>
            <person name="Lanie J.A."/>
            <person name="Ng W.-L."/>
            <person name="Kazmierczak K.M."/>
            <person name="Andrzejewski T.M."/>
            <person name="Davidsen T.M."/>
            <person name="Wayne K.J."/>
            <person name="Tettelin H."/>
            <person name="Glass J.I."/>
            <person name="Rusch D."/>
            <person name="Podicherti R."/>
            <person name="Tsui H.-C.T."/>
            <person name="Winkler M.E."/>
        </authorList>
    </citation>
    <scope>NUCLEOTIDE SEQUENCE</scope>
</reference>
<dbReference type="AlphaFoldDB" id="A0A382E6I6"/>
<feature type="non-terminal residue" evidence="1">
    <location>
        <position position="36"/>
    </location>
</feature>
<name>A0A382E6I6_9ZZZZ</name>
<protein>
    <submittedName>
        <fullName evidence="1">Uncharacterized protein</fullName>
    </submittedName>
</protein>
<dbReference type="EMBL" id="UINC01042939">
    <property type="protein sequence ID" value="SVB46250.1"/>
    <property type="molecule type" value="Genomic_DNA"/>
</dbReference>
<accession>A0A382E6I6</accession>
<sequence>MRQQDVSKKQVQAVLEHWSRAGGCGIHMKIDFLGSK</sequence>
<evidence type="ECO:0000313" key="1">
    <source>
        <dbReference type="EMBL" id="SVB46250.1"/>
    </source>
</evidence>
<proteinExistence type="predicted"/>
<gene>
    <name evidence="1" type="ORF">METZ01_LOCUS199104</name>
</gene>